<reference evidence="1" key="1">
    <citation type="submission" date="2016-01" db="EMBL/GenBank/DDBJ databases">
        <authorList>
            <person name="Peeters C."/>
        </authorList>
    </citation>
    <scope>NUCLEOTIDE SEQUENCE [LARGE SCALE GENOMIC DNA]</scope>
    <source>
        <strain evidence="1">LMG 22937</strain>
    </source>
</reference>
<dbReference type="Proteomes" id="UP000054925">
    <property type="component" value="Unassembled WGS sequence"/>
</dbReference>
<comment type="caution">
    <text evidence="1">The sequence shown here is derived from an EMBL/GenBank/DDBJ whole genome shotgun (WGS) entry which is preliminary data.</text>
</comment>
<sequence length="76" mass="8813">MSKARRWIEDFCLTGYGMLRLDSRRSEYEIVMPHAHGPELERAIADLLAEMHSTADLCNCWIEASLHDPVTDTYWS</sequence>
<keyword evidence="2" id="KW-1185">Reference proteome</keyword>
<accession>A0A158KKL9</accession>
<organism evidence="1 2">
    <name type="scientific">Caballeronia terrestris</name>
    <dbReference type="NCBI Taxonomy" id="1226301"/>
    <lineage>
        <taxon>Bacteria</taxon>
        <taxon>Pseudomonadati</taxon>
        <taxon>Pseudomonadota</taxon>
        <taxon>Betaproteobacteria</taxon>
        <taxon>Burkholderiales</taxon>
        <taxon>Burkholderiaceae</taxon>
        <taxon>Caballeronia</taxon>
    </lineage>
</organism>
<proteinExistence type="predicted"/>
<gene>
    <name evidence="1" type="ORF">AWB67_05906</name>
</gene>
<evidence type="ECO:0000313" key="1">
    <source>
        <dbReference type="EMBL" id="SAL81677.1"/>
    </source>
</evidence>
<dbReference type="AlphaFoldDB" id="A0A158KKL9"/>
<dbReference type="RefSeq" id="WP_235025389.1">
    <property type="nucleotide sequence ID" value="NZ_FCOL02000065.1"/>
</dbReference>
<dbReference type="EMBL" id="FCOL02000065">
    <property type="protein sequence ID" value="SAL81677.1"/>
    <property type="molecule type" value="Genomic_DNA"/>
</dbReference>
<evidence type="ECO:0000313" key="2">
    <source>
        <dbReference type="Proteomes" id="UP000054925"/>
    </source>
</evidence>
<name>A0A158KKL9_9BURK</name>
<protein>
    <submittedName>
        <fullName evidence="1">Uncharacterized protein</fullName>
    </submittedName>
</protein>